<dbReference type="InterPro" id="IPR036691">
    <property type="entry name" value="Endo/exonu/phosph_ase_sf"/>
</dbReference>
<evidence type="ECO:0000256" key="3">
    <source>
        <dbReference type="ARBA" id="ARBA00022723"/>
    </source>
</evidence>
<feature type="binding site" evidence="7">
    <location>
        <position position="153"/>
    </location>
    <ligand>
        <name>Mg(2+)</name>
        <dbReference type="ChEBI" id="CHEBI:18420"/>
        <label>1</label>
    </ligand>
</feature>
<dbReference type="CDD" id="cd09086">
    <property type="entry name" value="ExoIII-like_AP-endo"/>
    <property type="match status" value="1"/>
</dbReference>
<feature type="binding site" evidence="7">
    <location>
        <position position="252"/>
    </location>
    <ligand>
        <name>Mg(2+)</name>
        <dbReference type="ChEBI" id="CHEBI:18420"/>
        <label>1</label>
    </ligand>
</feature>
<dbReference type="GO" id="GO:0006281">
    <property type="term" value="P:DNA repair"/>
    <property type="evidence" value="ECO:0007669"/>
    <property type="project" value="InterPro"/>
</dbReference>
<dbReference type="Gene3D" id="3.60.10.10">
    <property type="entry name" value="Endonuclease/exonuclease/phosphatase"/>
    <property type="match status" value="1"/>
</dbReference>
<reference evidence="10 11" key="1">
    <citation type="submission" date="2020-08" db="EMBL/GenBank/DDBJ databases">
        <title>Sequencing the genomes of 1000 actinobacteria strains.</title>
        <authorList>
            <person name="Klenk H.-P."/>
        </authorList>
    </citation>
    <scope>NUCLEOTIDE SEQUENCE [LARGE SCALE GENOMIC DNA]</scope>
    <source>
        <strain evidence="10 11">DSM 45298</strain>
    </source>
</reference>
<comment type="similarity">
    <text evidence="2">Belongs to the DNA repair enzymes AP/ExoA family.</text>
</comment>
<feature type="binding site" evidence="7">
    <location>
        <position position="34"/>
    </location>
    <ligand>
        <name>Mg(2+)</name>
        <dbReference type="ChEBI" id="CHEBI:18420"/>
        <label>1</label>
    </ligand>
</feature>
<organism evidence="10 11">
    <name type="scientific">Gordonia humi</name>
    <dbReference type="NCBI Taxonomy" id="686429"/>
    <lineage>
        <taxon>Bacteria</taxon>
        <taxon>Bacillati</taxon>
        <taxon>Actinomycetota</taxon>
        <taxon>Actinomycetes</taxon>
        <taxon>Mycobacteriales</taxon>
        <taxon>Gordoniaceae</taxon>
        <taxon>Gordonia</taxon>
    </lineage>
</organism>
<dbReference type="PROSITE" id="PS51435">
    <property type="entry name" value="AP_NUCLEASE_F1_4"/>
    <property type="match status" value="1"/>
</dbReference>
<evidence type="ECO:0000259" key="9">
    <source>
        <dbReference type="Pfam" id="PF03372"/>
    </source>
</evidence>
<dbReference type="InterPro" id="IPR005135">
    <property type="entry name" value="Endo/exonuclease/phosphatase"/>
</dbReference>
<dbReference type="GO" id="GO:0046872">
    <property type="term" value="F:metal ion binding"/>
    <property type="evidence" value="ECO:0007669"/>
    <property type="project" value="UniProtKB-KW"/>
</dbReference>
<dbReference type="AlphaFoldDB" id="A0A840F7S0"/>
<dbReference type="InterPro" id="IPR004808">
    <property type="entry name" value="AP_endonuc_1"/>
</dbReference>
<feature type="active site" evidence="6">
    <location>
        <position position="108"/>
    </location>
</feature>
<feature type="binding site" evidence="7">
    <location>
        <position position="151"/>
    </location>
    <ligand>
        <name>Mg(2+)</name>
        <dbReference type="ChEBI" id="CHEBI:18420"/>
        <label>1</label>
    </ligand>
</feature>
<dbReference type="PANTHER" id="PTHR43250">
    <property type="entry name" value="EXODEOXYRIBONUCLEASE III"/>
    <property type="match status" value="1"/>
</dbReference>
<feature type="site" description="Interaction with DNA substrate" evidence="8">
    <location>
        <position position="252"/>
    </location>
</feature>
<dbReference type="PANTHER" id="PTHR43250:SF2">
    <property type="entry name" value="EXODEOXYRIBONUCLEASE III"/>
    <property type="match status" value="1"/>
</dbReference>
<keyword evidence="11" id="KW-1185">Reference proteome</keyword>
<dbReference type="GO" id="GO:0004519">
    <property type="term" value="F:endonuclease activity"/>
    <property type="evidence" value="ECO:0007669"/>
    <property type="project" value="InterPro"/>
</dbReference>
<evidence type="ECO:0000256" key="4">
    <source>
        <dbReference type="ARBA" id="ARBA00022801"/>
    </source>
</evidence>
<protein>
    <submittedName>
        <fullName evidence="10">Exodeoxyribonuclease-3</fullName>
        <ecNumber evidence="10">3.1.11.2</ecNumber>
    </submittedName>
</protein>
<dbReference type="NCBIfam" id="TIGR00633">
    <property type="entry name" value="xth"/>
    <property type="match status" value="1"/>
</dbReference>
<feature type="domain" description="Endonuclease/exonuclease/phosphatase" evidence="9">
    <location>
        <begin position="4"/>
        <end position="252"/>
    </location>
</feature>
<keyword evidence="3 7" id="KW-0479">Metal-binding</keyword>
<feature type="site" description="Important for catalytic activity" evidence="8">
    <location>
        <position position="222"/>
    </location>
</feature>
<dbReference type="EMBL" id="JACIFP010000001">
    <property type="protein sequence ID" value="MBB4137936.1"/>
    <property type="molecule type" value="Genomic_DNA"/>
</dbReference>
<accession>A0A840F7S0</accession>
<dbReference type="InterPro" id="IPR037493">
    <property type="entry name" value="ExoIII-like"/>
</dbReference>
<dbReference type="RefSeq" id="WP_183372768.1">
    <property type="nucleotide sequence ID" value="NZ_BAABHL010000001.1"/>
</dbReference>
<dbReference type="PROSITE" id="PS00728">
    <property type="entry name" value="AP_NUCLEASE_F1_3"/>
    <property type="match status" value="1"/>
</dbReference>
<dbReference type="Proteomes" id="UP000551501">
    <property type="component" value="Unassembled WGS sequence"/>
</dbReference>
<dbReference type="GO" id="GO:0003677">
    <property type="term" value="F:DNA binding"/>
    <property type="evidence" value="ECO:0007669"/>
    <property type="project" value="InterPro"/>
</dbReference>
<evidence type="ECO:0000313" key="10">
    <source>
        <dbReference type="EMBL" id="MBB4137936.1"/>
    </source>
</evidence>
<feature type="binding site" evidence="7">
    <location>
        <position position="7"/>
    </location>
    <ligand>
        <name>Mg(2+)</name>
        <dbReference type="ChEBI" id="CHEBI:18420"/>
        <label>1</label>
    </ligand>
</feature>
<dbReference type="Pfam" id="PF03372">
    <property type="entry name" value="Exo_endo_phos"/>
    <property type="match status" value="1"/>
</dbReference>
<proteinExistence type="inferred from homology"/>
<comment type="caution">
    <text evidence="10">The sequence shown here is derived from an EMBL/GenBank/DDBJ whole genome shotgun (WGS) entry which is preliminary data.</text>
</comment>
<evidence type="ECO:0000256" key="8">
    <source>
        <dbReference type="PIRSR" id="PIRSR604808-3"/>
    </source>
</evidence>
<comment type="cofactor">
    <cofactor evidence="7">
        <name>Mg(2+)</name>
        <dbReference type="ChEBI" id="CHEBI:18420"/>
    </cofactor>
    <cofactor evidence="7">
        <name>Mn(2+)</name>
        <dbReference type="ChEBI" id="CHEBI:29035"/>
    </cofactor>
    <text evidence="7">Probably binds two magnesium or manganese ions per subunit.</text>
</comment>
<comment type="cofactor">
    <cofactor evidence="1">
        <name>Mn(2+)</name>
        <dbReference type="ChEBI" id="CHEBI:29035"/>
    </cofactor>
</comment>
<feature type="active site" description="Proton acceptor" evidence="6">
    <location>
        <position position="252"/>
    </location>
</feature>
<gene>
    <name evidence="10" type="ORF">BKA16_004488</name>
</gene>
<dbReference type="NCBIfam" id="TIGR00195">
    <property type="entry name" value="exoDNase_III"/>
    <property type="match status" value="1"/>
</dbReference>
<feature type="site" description="Transition state stabilizer" evidence="8">
    <location>
        <position position="153"/>
    </location>
</feature>
<evidence type="ECO:0000256" key="6">
    <source>
        <dbReference type="PIRSR" id="PIRSR604808-1"/>
    </source>
</evidence>
<name>A0A840F7S0_9ACTN</name>
<sequence length="262" mass="28358">MRLATWNVNSIRARSEDVVAWMTRHAIDVLALQETKCSDDQFPVMSFAAHGYDVAICGDGGYNGVAIASRAGLTDVHIGFDGQPTYNGVRESRAISATCGGVRVWSLYVPNGRTRTDPHMSYKLEWLDALADVTRLELGHDPAAQVALAGDWNVAPTDADVWDPELFADRTHTSDAERAAFAQFGAAGFVDSAGPFAPGPDTYTFWDYQAGRLERNEGMRIDFALCSPALNDRVFDAFIDVAARNAKGASDHAPLVLDVSSA</sequence>
<keyword evidence="5 7" id="KW-0460">Magnesium</keyword>
<evidence type="ECO:0000256" key="7">
    <source>
        <dbReference type="PIRSR" id="PIRSR604808-2"/>
    </source>
</evidence>
<keyword evidence="4 10" id="KW-0378">Hydrolase</keyword>
<dbReference type="SUPFAM" id="SSF56219">
    <property type="entry name" value="DNase I-like"/>
    <property type="match status" value="1"/>
</dbReference>
<evidence type="ECO:0000256" key="2">
    <source>
        <dbReference type="ARBA" id="ARBA00007092"/>
    </source>
</evidence>
<keyword evidence="7" id="KW-0464">Manganese</keyword>
<evidence type="ECO:0000256" key="5">
    <source>
        <dbReference type="ARBA" id="ARBA00022842"/>
    </source>
</evidence>
<evidence type="ECO:0000256" key="1">
    <source>
        <dbReference type="ARBA" id="ARBA00001936"/>
    </source>
</evidence>
<evidence type="ECO:0000313" key="11">
    <source>
        <dbReference type="Proteomes" id="UP000551501"/>
    </source>
</evidence>
<dbReference type="GO" id="GO:0008311">
    <property type="term" value="F:double-stranded DNA 3'-5' DNA exonuclease activity"/>
    <property type="evidence" value="ECO:0007669"/>
    <property type="project" value="UniProtKB-EC"/>
</dbReference>
<dbReference type="EC" id="3.1.11.2" evidence="10"/>
<feature type="binding site" evidence="7">
    <location>
        <position position="251"/>
    </location>
    <ligand>
        <name>Mg(2+)</name>
        <dbReference type="ChEBI" id="CHEBI:18420"/>
        <label>1</label>
    </ligand>
</feature>
<dbReference type="InterPro" id="IPR020848">
    <property type="entry name" value="AP_endonuclease_F1_CS"/>
</dbReference>
<feature type="active site" description="Proton donor/acceptor" evidence="6">
    <location>
        <position position="151"/>
    </location>
</feature>